<accession>A0A1S1Q546</accession>
<dbReference type="GO" id="GO:0003700">
    <property type="term" value="F:DNA-binding transcription factor activity"/>
    <property type="evidence" value="ECO:0007669"/>
    <property type="project" value="TreeGrafter"/>
</dbReference>
<dbReference type="Gene3D" id="1.10.10.60">
    <property type="entry name" value="Homeodomain-like"/>
    <property type="match status" value="1"/>
</dbReference>
<dbReference type="PANTHER" id="PTHR30055">
    <property type="entry name" value="HTH-TYPE TRANSCRIPTIONAL REGULATOR RUTR"/>
    <property type="match status" value="1"/>
</dbReference>
<dbReference type="SUPFAM" id="SSF48498">
    <property type="entry name" value="Tetracyclin repressor-like, C-terminal domain"/>
    <property type="match status" value="1"/>
</dbReference>
<dbReference type="EMBL" id="MBLM01000176">
    <property type="protein sequence ID" value="OHV28601.1"/>
    <property type="molecule type" value="Genomic_DNA"/>
</dbReference>
<dbReference type="AlphaFoldDB" id="A0A1S1Q546"/>
<sequence>MSPGVQVVVKPTRSYHSPRRAAQAQATRAAILDAAVDLFCTHGYAGTTMQAVAAKAGVAVESVYALASKARLLELALERTVDDGTDTALAEDDTFRAAMGAADQRSQLHLFGVLAGRRARRNAQISRAYVQAAAQDESIAAAWREQERRRLQDTRLFVAALAAGGGLRPGLSVDDASRTVWTTCNWYTAWLLYEDDPDRDEASVAAWYEATLTMLLL</sequence>
<dbReference type="InterPro" id="IPR036271">
    <property type="entry name" value="Tet_transcr_reg_TetR-rel_C_sf"/>
</dbReference>
<dbReference type="PROSITE" id="PS50977">
    <property type="entry name" value="HTH_TETR_2"/>
    <property type="match status" value="1"/>
</dbReference>
<evidence type="ECO:0000256" key="1">
    <source>
        <dbReference type="ARBA" id="ARBA00023125"/>
    </source>
</evidence>
<keyword evidence="5" id="KW-1185">Reference proteome</keyword>
<feature type="DNA-binding region" description="H-T-H motif" evidence="2">
    <location>
        <begin position="48"/>
        <end position="67"/>
    </location>
</feature>
<evidence type="ECO:0000259" key="3">
    <source>
        <dbReference type="PROSITE" id="PS50977"/>
    </source>
</evidence>
<dbReference type="GO" id="GO:0000976">
    <property type="term" value="F:transcription cis-regulatory region binding"/>
    <property type="evidence" value="ECO:0007669"/>
    <property type="project" value="TreeGrafter"/>
</dbReference>
<dbReference type="SUPFAM" id="SSF46689">
    <property type="entry name" value="Homeodomain-like"/>
    <property type="match status" value="1"/>
</dbReference>
<name>A0A1S1Q546_9ACTN</name>
<evidence type="ECO:0000313" key="5">
    <source>
        <dbReference type="Proteomes" id="UP000179627"/>
    </source>
</evidence>
<protein>
    <submittedName>
        <fullName evidence="4">TetR family transcriptional regulator</fullName>
    </submittedName>
</protein>
<evidence type="ECO:0000313" key="4">
    <source>
        <dbReference type="EMBL" id="OHV28601.1"/>
    </source>
</evidence>
<keyword evidence="1 2" id="KW-0238">DNA-binding</keyword>
<dbReference type="InterPro" id="IPR001647">
    <property type="entry name" value="HTH_TetR"/>
</dbReference>
<dbReference type="PANTHER" id="PTHR30055:SF146">
    <property type="entry name" value="HTH-TYPE TRANSCRIPTIONAL DUAL REGULATOR CECR"/>
    <property type="match status" value="1"/>
</dbReference>
<evidence type="ECO:0000256" key="2">
    <source>
        <dbReference type="PROSITE-ProRule" id="PRU00335"/>
    </source>
</evidence>
<proteinExistence type="predicted"/>
<feature type="domain" description="HTH tetR-type" evidence="3">
    <location>
        <begin position="25"/>
        <end position="85"/>
    </location>
</feature>
<dbReference type="Gene3D" id="1.10.357.10">
    <property type="entry name" value="Tetracycline Repressor, domain 2"/>
    <property type="match status" value="1"/>
</dbReference>
<comment type="caution">
    <text evidence="4">The sequence shown here is derived from an EMBL/GenBank/DDBJ whole genome shotgun (WGS) entry which is preliminary data.</text>
</comment>
<reference evidence="5" key="1">
    <citation type="submission" date="2016-07" db="EMBL/GenBank/DDBJ databases">
        <title>Sequence Frankia sp. strain CcI1.17.</title>
        <authorList>
            <person name="Ghodhbane-Gtari F."/>
            <person name="Swanson E."/>
            <person name="Gueddou A."/>
            <person name="Morris K."/>
            <person name="Hezbri K."/>
            <person name="Ktari A."/>
            <person name="Nouioui I."/>
            <person name="Abebe-Akele F."/>
            <person name="Simpson S."/>
            <person name="Thomas K."/>
            <person name="Gtari M."/>
            <person name="Tisa L.S."/>
            <person name="Hurst S."/>
        </authorList>
    </citation>
    <scope>NUCLEOTIDE SEQUENCE [LARGE SCALE GENOMIC DNA]</scope>
    <source>
        <strain evidence="5">Cc1.17</strain>
    </source>
</reference>
<gene>
    <name evidence="4" type="ORF">CC117_30350</name>
</gene>
<organism evidence="4 5">
    <name type="scientific">Parafrankia colletiae</name>
    <dbReference type="NCBI Taxonomy" id="573497"/>
    <lineage>
        <taxon>Bacteria</taxon>
        <taxon>Bacillati</taxon>
        <taxon>Actinomycetota</taxon>
        <taxon>Actinomycetes</taxon>
        <taxon>Frankiales</taxon>
        <taxon>Frankiaceae</taxon>
        <taxon>Parafrankia</taxon>
    </lineage>
</organism>
<dbReference type="InterPro" id="IPR009057">
    <property type="entry name" value="Homeodomain-like_sf"/>
</dbReference>
<dbReference type="InterPro" id="IPR050109">
    <property type="entry name" value="HTH-type_TetR-like_transc_reg"/>
</dbReference>
<dbReference type="Proteomes" id="UP000179627">
    <property type="component" value="Unassembled WGS sequence"/>
</dbReference>
<dbReference type="Pfam" id="PF00440">
    <property type="entry name" value="TetR_N"/>
    <property type="match status" value="1"/>
</dbReference>